<proteinExistence type="inferred from homology"/>
<dbReference type="PANTHER" id="PTHR11080:SF2">
    <property type="entry name" value="LD05707P"/>
    <property type="match status" value="1"/>
</dbReference>
<evidence type="ECO:0000256" key="4">
    <source>
        <dbReference type="ARBA" id="ARBA00022801"/>
    </source>
</evidence>
<evidence type="ECO:0000256" key="3">
    <source>
        <dbReference type="ARBA" id="ARBA00022723"/>
    </source>
</evidence>
<dbReference type="SUPFAM" id="SSF52499">
    <property type="entry name" value="Isochorismatase-like hydrolases"/>
    <property type="match status" value="1"/>
</dbReference>
<evidence type="ECO:0000256" key="6">
    <source>
        <dbReference type="ARBA" id="ARBA00039017"/>
    </source>
</evidence>
<dbReference type="Gene3D" id="3.40.50.850">
    <property type="entry name" value="Isochorismatase-like"/>
    <property type="match status" value="1"/>
</dbReference>
<keyword evidence="2" id="KW-0662">Pyridine nucleotide biosynthesis</keyword>
<dbReference type="GO" id="GO:0019363">
    <property type="term" value="P:pyridine nucleotide biosynthetic process"/>
    <property type="evidence" value="ECO:0007669"/>
    <property type="project" value="UniProtKB-KW"/>
</dbReference>
<feature type="domain" description="Isochorismatase-like" evidence="8">
    <location>
        <begin position="12"/>
        <end position="195"/>
    </location>
</feature>
<accession>A0A420IF41</accession>
<dbReference type="InterPro" id="IPR000868">
    <property type="entry name" value="Isochorismatase-like_dom"/>
</dbReference>
<keyword evidence="4" id="KW-0378">Hydrolase</keyword>
<dbReference type="Pfam" id="PF00857">
    <property type="entry name" value="Isochorismatase"/>
    <property type="match status" value="1"/>
</dbReference>
<evidence type="ECO:0000256" key="7">
    <source>
        <dbReference type="ARBA" id="ARBA00043224"/>
    </source>
</evidence>
<comment type="similarity">
    <text evidence="1">Belongs to the isochorismatase family.</text>
</comment>
<protein>
    <recommendedName>
        <fullName evidence="6">nicotinamidase</fullName>
        <ecNumber evidence="6">3.5.1.19</ecNumber>
    </recommendedName>
    <alternativeName>
        <fullName evidence="7">Nicotinamide deamidase</fullName>
    </alternativeName>
</protein>
<dbReference type="Proteomes" id="UP000285326">
    <property type="component" value="Unassembled WGS sequence"/>
</dbReference>
<keyword evidence="3" id="KW-0479">Metal-binding</keyword>
<organism evidence="9 10">
    <name type="scientific">Golovinomyces cichoracearum</name>
    <dbReference type="NCBI Taxonomy" id="62708"/>
    <lineage>
        <taxon>Eukaryota</taxon>
        <taxon>Fungi</taxon>
        <taxon>Dikarya</taxon>
        <taxon>Ascomycota</taxon>
        <taxon>Pezizomycotina</taxon>
        <taxon>Leotiomycetes</taxon>
        <taxon>Erysiphales</taxon>
        <taxon>Erysiphaceae</taxon>
        <taxon>Golovinomyces</taxon>
    </lineage>
</organism>
<evidence type="ECO:0000256" key="1">
    <source>
        <dbReference type="ARBA" id="ARBA00006336"/>
    </source>
</evidence>
<comment type="caution">
    <text evidence="9">The sequence shown here is derived from an EMBL/GenBank/DDBJ whole genome shotgun (WGS) entry which is preliminary data.</text>
</comment>
<dbReference type="AlphaFoldDB" id="A0A420IF41"/>
<evidence type="ECO:0000256" key="5">
    <source>
        <dbReference type="ARBA" id="ARBA00037900"/>
    </source>
</evidence>
<dbReference type="CDD" id="cd01011">
    <property type="entry name" value="nicotinamidase"/>
    <property type="match status" value="1"/>
</dbReference>
<evidence type="ECO:0000313" key="9">
    <source>
        <dbReference type="EMBL" id="RKF73156.1"/>
    </source>
</evidence>
<dbReference type="EC" id="3.5.1.19" evidence="6"/>
<dbReference type="GO" id="GO:0008936">
    <property type="term" value="F:nicotinamidase activity"/>
    <property type="evidence" value="ECO:0007669"/>
    <property type="project" value="UniProtKB-EC"/>
</dbReference>
<gene>
    <name evidence="9" type="ORF">GcM1_245069</name>
</gene>
<name>A0A420IF41_9PEZI</name>
<reference evidence="9 10" key="1">
    <citation type="journal article" date="2018" name="BMC Genomics">
        <title>Comparative genome analyses reveal sequence features reflecting distinct modes of host-adaptation between dicot and monocot powdery mildew.</title>
        <authorList>
            <person name="Wu Y."/>
            <person name="Ma X."/>
            <person name="Pan Z."/>
            <person name="Kale S.D."/>
            <person name="Song Y."/>
            <person name="King H."/>
            <person name="Zhang Q."/>
            <person name="Presley C."/>
            <person name="Deng X."/>
            <person name="Wei C.I."/>
            <person name="Xiao S."/>
        </authorList>
    </citation>
    <scope>NUCLEOTIDE SEQUENCE [LARGE SCALE GENOMIC DNA]</scope>
    <source>
        <strain evidence="9">UMSG1</strain>
    </source>
</reference>
<dbReference type="InterPro" id="IPR052347">
    <property type="entry name" value="Isochorismatase_Nicotinamidase"/>
</dbReference>
<comment type="pathway">
    <text evidence="5">Cofactor biosynthesis; nicotinate biosynthesis; nicotinate from nicotinamide: step 1/1.</text>
</comment>
<evidence type="ECO:0000256" key="2">
    <source>
        <dbReference type="ARBA" id="ARBA00022642"/>
    </source>
</evidence>
<dbReference type="GO" id="GO:0046872">
    <property type="term" value="F:metal ion binding"/>
    <property type="evidence" value="ECO:0007669"/>
    <property type="project" value="UniProtKB-KW"/>
</dbReference>
<evidence type="ECO:0000313" key="10">
    <source>
        <dbReference type="Proteomes" id="UP000285326"/>
    </source>
</evidence>
<dbReference type="InterPro" id="IPR036380">
    <property type="entry name" value="Isochorismatase-like_sf"/>
</dbReference>
<evidence type="ECO:0000259" key="8">
    <source>
        <dbReference type="Pfam" id="PF00857"/>
    </source>
</evidence>
<sequence length="237" mass="26604">MSSSQKSSFNPALIIVDLQEDFCPPNGSLAVPNGREIIDIINKLLDLPFILKVASKDWHPETHISFASNRRGKRPFSDMITLTNPQKSTEKKEIKLWPNHCVAGTWGAELVAELNRNKIDLVIEKGTNESTEMYSVFYDIWGNESGLTKVLKEKDITDICVVGLAFDYCVRETAKHAAMEGFKTVILKEATRSICTQDDWGQIDKDLQSSGVRLVDIGDDVFSRTMDRKSFSQSSIN</sequence>
<dbReference type="PANTHER" id="PTHR11080">
    <property type="entry name" value="PYRAZINAMIDASE/NICOTINAMIDASE"/>
    <property type="match status" value="1"/>
</dbReference>
<dbReference type="EMBL" id="MCBS01024566">
    <property type="protein sequence ID" value="RKF73156.1"/>
    <property type="molecule type" value="Genomic_DNA"/>
</dbReference>